<name>A0A6A4HW20_9AGAR</name>
<dbReference type="InterPro" id="IPR003347">
    <property type="entry name" value="JmjC_dom"/>
</dbReference>
<gene>
    <name evidence="3" type="ORF">BT96DRAFT_992475</name>
</gene>
<sequence>MSSLPSGTPQPISAPTSSLTPRVSPSPGLDNNPPENFGPMSGLDSPSEDPRLLPDGNEIINPSGPEGAGGWNIPRATLVAMSGLNSPYEVPRLLPDSDEIANPSSLEGTGGWNIPQAIPVASLSQLDDSGGLDIPCTASDDGGEAIEHTSSNGSQFLVPSSGSRLVETTGVSNDDPFETHKSISGASSPSTHRLSLSPGPDENLHHEPISERSPSPTVHISPGRDCDPQVNHVPIVSRSNPRVILRKSSRISNKRLPETPDSDAPSPKRQKLSGGKKTRTKETTKEMDIISDNNDMDIEEAPKAGKEDGKNLPRLEVCGDKERKVSPVIHVYSADQTQYYGYQGKHYDSQIAEDLQELAAHVNAARKKNGFPIGKPLEWSDGMSSPVALLTPPKLSDDSPIYTMDFANFLKTSAKDLQNLFRRYPAIVVSGRPTHLKCDLASLEEWGGVDELREMHDNSRYDPKNAGSVFVLASYREFLQTSKNVNSLDNPLSGGTSAPTQLATDLRAAISVYGEFPSHIPVRIMNWGLLAKSDAVHSPHVDRAGTGTWVAIEDGLKKWDLAFPSKEAREEEFANPAAYGSEMVEGRNYARSWDWYSILLYPGTMLIMRPGTVHSVTTLQDCVALGGHFFSAPTIKYSLYSLFHTFVGSHTITNVSMDDEQQMLLRIILFWHKTICEGSSVYLEQIEQLGQDFLNLAMLLNYAELVLVLTPSRYSSPCPVSFEQTLYGLPRQRSRELRGWLLENFELVLDPPVQDGYNDKERLEQLLLKSLLGQAHTLWDSVKRREELGVYGVTITKGEKEREITAHQVLSAIEEDLSDFPGFTMWEDEPAPTSYSWPASPGSSCYVLKSKRTV</sequence>
<dbReference type="EMBL" id="ML769450">
    <property type="protein sequence ID" value="KAE9401117.1"/>
    <property type="molecule type" value="Genomic_DNA"/>
</dbReference>
<accession>A0A6A4HW20</accession>
<feature type="region of interest" description="Disordered" evidence="1">
    <location>
        <begin position="1"/>
        <end position="72"/>
    </location>
</feature>
<feature type="region of interest" description="Disordered" evidence="1">
    <location>
        <begin position="132"/>
        <end position="284"/>
    </location>
</feature>
<evidence type="ECO:0000259" key="2">
    <source>
        <dbReference type="PROSITE" id="PS51184"/>
    </source>
</evidence>
<feature type="compositionally biased region" description="Polar residues" evidence="1">
    <location>
        <begin position="182"/>
        <end position="194"/>
    </location>
</feature>
<dbReference type="SUPFAM" id="SSF51197">
    <property type="entry name" value="Clavaminate synthase-like"/>
    <property type="match status" value="1"/>
</dbReference>
<proteinExistence type="predicted"/>
<dbReference type="Gene3D" id="2.60.120.650">
    <property type="entry name" value="Cupin"/>
    <property type="match status" value="1"/>
</dbReference>
<evidence type="ECO:0000313" key="3">
    <source>
        <dbReference type="EMBL" id="KAE9401117.1"/>
    </source>
</evidence>
<feature type="compositionally biased region" description="Basic residues" evidence="1">
    <location>
        <begin position="244"/>
        <end position="253"/>
    </location>
</feature>
<dbReference type="AlphaFoldDB" id="A0A6A4HW20"/>
<keyword evidence="4" id="KW-1185">Reference proteome</keyword>
<protein>
    <recommendedName>
        <fullName evidence="2">JmjC domain-containing protein</fullName>
    </recommendedName>
</protein>
<dbReference type="OrthoDB" id="3064381at2759"/>
<organism evidence="3 4">
    <name type="scientific">Gymnopus androsaceus JB14</name>
    <dbReference type="NCBI Taxonomy" id="1447944"/>
    <lineage>
        <taxon>Eukaryota</taxon>
        <taxon>Fungi</taxon>
        <taxon>Dikarya</taxon>
        <taxon>Basidiomycota</taxon>
        <taxon>Agaricomycotina</taxon>
        <taxon>Agaricomycetes</taxon>
        <taxon>Agaricomycetidae</taxon>
        <taxon>Agaricales</taxon>
        <taxon>Marasmiineae</taxon>
        <taxon>Omphalotaceae</taxon>
        <taxon>Gymnopus</taxon>
    </lineage>
</organism>
<reference evidence="3" key="1">
    <citation type="journal article" date="2019" name="Environ. Microbiol.">
        <title>Fungal ecological strategies reflected in gene transcription - a case study of two litter decomposers.</title>
        <authorList>
            <person name="Barbi F."/>
            <person name="Kohler A."/>
            <person name="Barry K."/>
            <person name="Baskaran P."/>
            <person name="Daum C."/>
            <person name="Fauchery L."/>
            <person name="Ihrmark K."/>
            <person name="Kuo A."/>
            <person name="LaButti K."/>
            <person name="Lipzen A."/>
            <person name="Morin E."/>
            <person name="Grigoriev I.V."/>
            <person name="Henrissat B."/>
            <person name="Lindahl B."/>
            <person name="Martin F."/>
        </authorList>
    </citation>
    <scope>NUCLEOTIDE SEQUENCE</scope>
    <source>
        <strain evidence="3">JB14</strain>
    </source>
</reference>
<feature type="domain" description="JmjC" evidence="2">
    <location>
        <begin position="477"/>
        <end position="646"/>
    </location>
</feature>
<feature type="compositionally biased region" description="Basic residues" evidence="1">
    <location>
        <begin position="268"/>
        <end position="279"/>
    </location>
</feature>
<feature type="compositionally biased region" description="Polar residues" evidence="1">
    <location>
        <begin position="1"/>
        <end position="23"/>
    </location>
</feature>
<feature type="compositionally biased region" description="Polar residues" evidence="1">
    <location>
        <begin position="148"/>
        <end position="163"/>
    </location>
</feature>
<dbReference type="PROSITE" id="PS51184">
    <property type="entry name" value="JMJC"/>
    <property type="match status" value="1"/>
</dbReference>
<evidence type="ECO:0000313" key="4">
    <source>
        <dbReference type="Proteomes" id="UP000799118"/>
    </source>
</evidence>
<evidence type="ECO:0000256" key="1">
    <source>
        <dbReference type="SAM" id="MobiDB-lite"/>
    </source>
</evidence>
<dbReference type="Proteomes" id="UP000799118">
    <property type="component" value="Unassembled WGS sequence"/>
</dbReference>